<feature type="domain" description="Heterokaryon incompatibility" evidence="3">
    <location>
        <begin position="25"/>
        <end position="115"/>
    </location>
</feature>
<dbReference type="PROSITE" id="PS50088">
    <property type="entry name" value="ANK_REPEAT"/>
    <property type="match status" value="3"/>
</dbReference>
<dbReference type="Pfam" id="PF12796">
    <property type="entry name" value="Ank_2"/>
    <property type="match status" value="2"/>
</dbReference>
<dbReference type="SMART" id="SM00248">
    <property type="entry name" value="ANK"/>
    <property type="match status" value="6"/>
</dbReference>
<comment type="caution">
    <text evidence="4">The sequence shown here is derived from an EMBL/GenBank/DDBJ whole genome shotgun (WGS) entry which is preliminary data.</text>
</comment>
<dbReference type="SUPFAM" id="SSF52540">
    <property type="entry name" value="P-loop containing nucleoside triphosphate hydrolases"/>
    <property type="match status" value="1"/>
</dbReference>
<evidence type="ECO:0000256" key="2">
    <source>
        <dbReference type="SAM" id="MobiDB-lite"/>
    </source>
</evidence>
<dbReference type="SUPFAM" id="SSF48403">
    <property type="entry name" value="Ankyrin repeat"/>
    <property type="match status" value="1"/>
</dbReference>
<keyword evidence="5" id="KW-1185">Reference proteome</keyword>
<keyword evidence="1" id="KW-0040">ANK repeat</keyword>
<accession>A0AA39CM66</accession>
<dbReference type="PROSITE" id="PS50297">
    <property type="entry name" value="ANK_REP_REGION"/>
    <property type="match status" value="2"/>
</dbReference>
<sequence>MRLLHLDSRGTITLTKDLIDDVPSYAILSHTWGTEEEEVTFDEITNGSGHTRAGYAKIEFCAEQAQKNGLKYFWIDTCCINKANHAELSEAITSMFAWYRDAVQCYVFLADVSCATRTDHEAQPNWLPAFQKSRYFLRGWTLQELIAPKVVEFYSREGHWLGDKQTLESVVHEVTTIPIKALRGEPMSNFSIAERLQWAAKRSTKKKEDKAYCLLGVFEIFMPLMYGEGDNAFDRLLRKVAKRPKNVAIRNEGDPAYPGDMSRGPGSQDRRNQSFCSGNPNFNKKFFSRSDELDLIGHKFNPVSDKQERLVLCGLPGMGKTTIALQYFELYRNRYKVAIWVDASSPDNAQMSFRKAVAEIKRHGYSTKSAADLPLGDSHSILTVTHWLEMSCQNWLLVLDGLDDLNTVDAHGTAGALQAASVPIGPLTSEGAAELLLSWLKVGHTSLEGRSGAKPVVKKLGCVPLAVEQAGALIAKTGISLNDFLDQYAENYKYIVSEKPARSEWSYDRNRSIGATFEMLLNHMQIRDEPTHRRILTFLSFLGPGDIPVDIISPKIAIAEPHSRVPSMASSSAAALSSIYVDLCLWYQRIGKPNNLLLRLSIHHLEDLSLLQVKRLPNGDIKSVSLHGAISMWLTTSLHEDEVIAWTIFAAFLSCATLPDIPGEESTRSPGPSGSDKSHIFSLVRKNIEQTVVTSLDKILLDAYGVTMRKLAYHFSKSPKSIYAEEAVIRSIEYEMLMQGSEWPRNAESLKLLDILGDIYWKSERLEDAEGLLEELLESSTKLLSLESDFTLAISIKLKHVRERLMEAQDSLDRAVRATSYAKRNNDLSPGDPNSDVFHFHQLISDQPGYDHIPDYSQYNDATNDASSNAQPANLEGGDMSTENLFYFLNIAKSYEDDHQFESAISVYWELWPASLSYGLSFPEAAVLLRDTEPRFQALLGLLRCYKCDETLELAYLTLLFPIYAAFHHNHQPVVYFTYALILKEATHRGSDRLFCADVELESLLILLHLRSTRFGSHHEFHSMITSLMIQAKVNGRYWLAFASGQGDAGAVKSLLQMEFSGDADRGFTPTTLYEASKKGRGEVVQTFWKAKARGNATNVQRDCGLLVAASVGNVRLLRQLLALQDGQNISHDCYRQALIFAANEGHTIIVDILLGQDDIAKNRAIFHPDDLVAAAYRGREQTAKMILECGINTAIGALAYANALYNASIIGHERMVELLLKGGADVNASGSFYIGSPLLAASLCGHEGVVKLLLNAGANPNAAVGFFGSVLEFSSEQGHQEEVELLVGGSVDDSPCANDKTYGSALWAAARQGRKEVVKLLLEHGADVNAQYYRFGSALEVASKGKHEAVVALLLEHGATIFPNTRIEVGDGTLAK</sequence>
<dbReference type="PANTHER" id="PTHR10622:SF11">
    <property type="entry name" value="HET-DOMAIN-CONTAINING PROTEIN"/>
    <property type="match status" value="1"/>
</dbReference>
<dbReference type="Gene3D" id="1.25.40.20">
    <property type="entry name" value="Ankyrin repeat-containing domain"/>
    <property type="match status" value="1"/>
</dbReference>
<proteinExistence type="predicted"/>
<dbReference type="InterPro" id="IPR002110">
    <property type="entry name" value="Ankyrin_rpt"/>
</dbReference>
<dbReference type="InterPro" id="IPR010730">
    <property type="entry name" value="HET"/>
</dbReference>
<feature type="repeat" description="ANK" evidence="1">
    <location>
        <begin position="1302"/>
        <end position="1334"/>
    </location>
</feature>
<dbReference type="EMBL" id="JAPDRK010000003">
    <property type="protein sequence ID" value="KAJ9614361.1"/>
    <property type="molecule type" value="Genomic_DNA"/>
</dbReference>
<dbReference type="InterPro" id="IPR036770">
    <property type="entry name" value="Ankyrin_rpt-contain_sf"/>
</dbReference>
<protein>
    <recommendedName>
        <fullName evidence="3">Heterokaryon incompatibility domain-containing protein</fullName>
    </recommendedName>
</protein>
<dbReference type="PANTHER" id="PTHR10622">
    <property type="entry name" value="HET DOMAIN-CONTAINING PROTEIN"/>
    <property type="match status" value="1"/>
</dbReference>
<name>A0AA39CM66_9EURO</name>
<gene>
    <name evidence="4" type="ORF">H2200_002497</name>
</gene>
<evidence type="ECO:0000259" key="3">
    <source>
        <dbReference type="Pfam" id="PF06985"/>
    </source>
</evidence>
<feature type="repeat" description="ANK" evidence="1">
    <location>
        <begin position="1200"/>
        <end position="1232"/>
    </location>
</feature>
<dbReference type="Gene3D" id="3.40.50.300">
    <property type="entry name" value="P-loop containing nucleotide triphosphate hydrolases"/>
    <property type="match status" value="1"/>
</dbReference>
<dbReference type="Pfam" id="PF06985">
    <property type="entry name" value="HET"/>
    <property type="match status" value="1"/>
</dbReference>
<reference evidence="4" key="1">
    <citation type="submission" date="2022-10" db="EMBL/GenBank/DDBJ databases">
        <title>Culturing micro-colonial fungi from biological soil crusts in the Mojave desert and describing Neophaeococcomyces mojavensis, and introducing the new genera and species Taxawa tesnikishii.</title>
        <authorList>
            <person name="Kurbessoian T."/>
            <person name="Stajich J.E."/>
        </authorList>
    </citation>
    <scope>NUCLEOTIDE SEQUENCE</scope>
    <source>
        <strain evidence="4">TK_41</strain>
    </source>
</reference>
<organism evidence="4 5">
    <name type="scientific">Cladophialophora chaetospira</name>
    <dbReference type="NCBI Taxonomy" id="386627"/>
    <lineage>
        <taxon>Eukaryota</taxon>
        <taxon>Fungi</taxon>
        <taxon>Dikarya</taxon>
        <taxon>Ascomycota</taxon>
        <taxon>Pezizomycotina</taxon>
        <taxon>Eurotiomycetes</taxon>
        <taxon>Chaetothyriomycetidae</taxon>
        <taxon>Chaetothyriales</taxon>
        <taxon>Herpotrichiellaceae</taxon>
        <taxon>Cladophialophora</taxon>
    </lineage>
</organism>
<evidence type="ECO:0000256" key="1">
    <source>
        <dbReference type="PROSITE-ProRule" id="PRU00023"/>
    </source>
</evidence>
<dbReference type="InterPro" id="IPR027417">
    <property type="entry name" value="P-loop_NTPase"/>
</dbReference>
<evidence type="ECO:0000313" key="5">
    <source>
        <dbReference type="Proteomes" id="UP001172673"/>
    </source>
</evidence>
<feature type="repeat" description="ANK" evidence="1">
    <location>
        <begin position="1237"/>
        <end position="1266"/>
    </location>
</feature>
<dbReference type="Proteomes" id="UP001172673">
    <property type="component" value="Unassembled WGS sequence"/>
</dbReference>
<evidence type="ECO:0000313" key="4">
    <source>
        <dbReference type="EMBL" id="KAJ9614361.1"/>
    </source>
</evidence>
<feature type="region of interest" description="Disordered" evidence="2">
    <location>
        <begin position="248"/>
        <end position="275"/>
    </location>
</feature>